<evidence type="ECO:0000256" key="1">
    <source>
        <dbReference type="ARBA" id="ARBA00008857"/>
    </source>
</evidence>
<dbReference type="PANTHER" id="PTHR30349:SF64">
    <property type="entry name" value="PROPHAGE INTEGRASE INTD-RELATED"/>
    <property type="match status" value="1"/>
</dbReference>
<comment type="similarity">
    <text evidence="1">Belongs to the 'phage' integrase family.</text>
</comment>
<proteinExistence type="inferred from homology"/>
<keyword evidence="2" id="KW-0238">DNA-binding</keyword>
<dbReference type="RefSeq" id="WP_378259551.1">
    <property type="nucleotide sequence ID" value="NZ_JBHSIT010000008.1"/>
</dbReference>
<evidence type="ECO:0000256" key="2">
    <source>
        <dbReference type="ARBA" id="ARBA00023125"/>
    </source>
</evidence>
<dbReference type="PANTHER" id="PTHR30349">
    <property type="entry name" value="PHAGE INTEGRASE-RELATED"/>
    <property type="match status" value="1"/>
</dbReference>
<dbReference type="InterPro" id="IPR011010">
    <property type="entry name" value="DNA_brk_join_enz"/>
</dbReference>
<evidence type="ECO:0000313" key="6">
    <source>
        <dbReference type="Proteomes" id="UP001595872"/>
    </source>
</evidence>
<comment type="caution">
    <text evidence="5">The sequence shown here is derived from an EMBL/GenBank/DDBJ whole genome shotgun (WGS) entry which is preliminary data.</text>
</comment>
<gene>
    <name evidence="5" type="ORF">ACFPCY_26545</name>
</gene>
<dbReference type="InterPro" id="IPR002104">
    <property type="entry name" value="Integrase_catalytic"/>
</dbReference>
<dbReference type="SUPFAM" id="SSF56349">
    <property type="entry name" value="DNA breaking-rejoining enzymes"/>
    <property type="match status" value="1"/>
</dbReference>
<dbReference type="EMBL" id="JBHSIT010000008">
    <property type="protein sequence ID" value="MFC4910898.1"/>
    <property type="molecule type" value="Genomic_DNA"/>
</dbReference>
<sequence length="462" mass="51570">MFKTEVRRNKAGKATSYRVRWKTDNLPEWKRSFPKDAQADSYRSSLITAARNGEAFSLATGEPVSWGRKDKQDMSWYDFACKYVDMKWKPASGRYRDDIARALTAITPALLTSRRGKPDDKRLRAAMRRWGYNTKNRANAPDDVAKALAWLADSTKPVSALAEEETARAALDAATSKLDGTGAAATTARKHRMILANALDYAVELDLLASNPVRALKWKPPRITGEVDRRRVINHAQARALLAAVGRQPRSGRRLVAFFAVMYYSALRPEEVVNLRRDHITLPELVTNPETGEQEEPADGWGEIVVYKAAPFVGRDWTDDGALREERALKHRADDEARHVPCPPELVTILRSHLAEFTEGPDGRVFYGVRGGELPNITYRRSWQVARTDALTAAQAASPLAERPYDLRHACVSTWLNGGVPAAQVAEWAGHSVEVLLRIYAKCIDGKDEVAKKRISAALRES</sequence>
<protein>
    <submittedName>
        <fullName evidence="5">Tyrosine-type recombinase/integrase</fullName>
    </submittedName>
</protein>
<name>A0ABV9U5U2_9ACTN</name>
<dbReference type="InterPro" id="IPR050090">
    <property type="entry name" value="Tyrosine_recombinase_XerCD"/>
</dbReference>
<dbReference type="Proteomes" id="UP001595872">
    <property type="component" value="Unassembled WGS sequence"/>
</dbReference>
<reference evidence="6" key="1">
    <citation type="journal article" date="2019" name="Int. J. Syst. Evol. Microbiol.">
        <title>The Global Catalogue of Microorganisms (GCM) 10K type strain sequencing project: providing services to taxonomists for standard genome sequencing and annotation.</title>
        <authorList>
            <consortium name="The Broad Institute Genomics Platform"/>
            <consortium name="The Broad Institute Genome Sequencing Center for Infectious Disease"/>
            <person name="Wu L."/>
            <person name="Ma J."/>
        </authorList>
    </citation>
    <scope>NUCLEOTIDE SEQUENCE [LARGE SCALE GENOMIC DNA]</scope>
    <source>
        <strain evidence="6">KLKA75</strain>
    </source>
</reference>
<dbReference type="PROSITE" id="PS51898">
    <property type="entry name" value="TYR_RECOMBINASE"/>
    <property type="match status" value="1"/>
</dbReference>
<keyword evidence="6" id="KW-1185">Reference proteome</keyword>
<dbReference type="Gene3D" id="1.10.150.130">
    <property type="match status" value="1"/>
</dbReference>
<evidence type="ECO:0000259" key="4">
    <source>
        <dbReference type="PROSITE" id="PS51898"/>
    </source>
</evidence>
<organism evidence="5 6">
    <name type="scientific">Actinomadura gamaensis</name>
    <dbReference type="NCBI Taxonomy" id="1763541"/>
    <lineage>
        <taxon>Bacteria</taxon>
        <taxon>Bacillati</taxon>
        <taxon>Actinomycetota</taxon>
        <taxon>Actinomycetes</taxon>
        <taxon>Streptosporangiales</taxon>
        <taxon>Thermomonosporaceae</taxon>
        <taxon>Actinomadura</taxon>
    </lineage>
</organism>
<dbReference type="Gene3D" id="1.10.443.10">
    <property type="entry name" value="Intergrase catalytic core"/>
    <property type="match status" value="1"/>
</dbReference>
<accession>A0ABV9U5U2</accession>
<feature type="domain" description="Tyr recombinase" evidence="4">
    <location>
        <begin position="228"/>
        <end position="454"/>
    </location>
</feature>
<evidence type="ECO:0000313" key="5">
    <source>
        <dbReference type="EMBL" id="MFC4910898.1"/>
    </source>
</evidence>
<evidence type="ECO:0000256" key="3">
    <source>
        <dbReference type="ARBA" id="ARBA00023172"/>
    </source>
</evidence>
<dbReference type="InterPro" id="IPR010998">
    <property type="entry name" value="Integrase_recombinase_N"/>
</dbReference>
<keyword evidence="3" id="KW-0233">DNA recombination</keyword>
<dbReference type="InterPro" id="IPR013762">
    <property type="entry name" value="Integrase-like_cat_sf"/>
</dbReference>